<dbReference type="STRING" id="1797460.A3E73_01490"/>
<evidence type="ECO:0000313" key="3">
    <source>
        <dbReference type="Proteomes" id="UP000176791"/>
    </source>
</evidence>
<name>A0A1F5DKI8_9BACT</name>
<protein>
    <submittedName>
        <fullName evidence="2">Uncharacterized protein</fullName>
    </submittedName>
</protein>
<organism evidence="2 3">
    <name type="scientific">Candidatus Beckwithbacteria bacterium RIFCSPHIGHO2_12_FULL_47_17</name>
    <dbReference type="NCBI Taxonomy" id="1797460"/>
    <lineage>
        <taxon>Bacteria</taxon>
        <taxon>Candidatus Beckwithiibacteriota</taxon>
    </lineage>
</organism>
<proteinExistence type="predicted"/>
<evidence type="ECO:0000256" key="1">
    <source>
        <dbReference type="SAM" id="Coils"/>
    </source>
</evidence>
<dbReference type="EMBL" id="MEZN01000042">
    <property type="protein sequence ID" value="OGD55516.1"/>
    <property type="molecule type" value="Genomic_DNA"/>
</dbReference>
<dbReference type="Proteomes" id="UP000176791">
    <property type="component" value="Unassembled WGS sequence"/>
</dbReference>
<gene>
    <name evidence="2" type="ORF">A3E73_01490</name>
</gene>
<reference evidence="2 3" key="1">
    <citation type="journal article" date="2016" name="Nat. Commun.">
        <title>Thousands of microbial genomes shed light on interconnected biogeochemical processes in an aquifer system.</title>
        <authorList>
            <person name="Anantharaman K."/>
            <person name="Brown C.T."/>
            <person name="Hug L.A."/>
            <person name="Sharon I."/>
            <person name="Castelle C.J."/>
            <person name="Probst A.J."/>
            <person name="Thomas B.C."/>
            <person name="Singh A."/>
            <person name="Wilkins M.J."/>
            <person name="Karaoz U."/>
            <person name="Brodie E.L."/>
            <person name="Williams K.H."/>
            <person name="Hubbard S.S."/>
            <person name="Banfield J.F."/>
        </authorList>
    </citation>
    <scope>NUCLEOTIDE SEQUENCE [LARGE SCALE GENOMIC DNA]</scope>
</reference>
<keyword evidence="1" id="KW-0175">Coiled coil</keyword>
<feature type="coiled-coil region" evidence="1">
    <location>
        <begin position="68"/>
        <end position="99"/>
    </location>
</feature>
<comment type="caution">
    <text evidence="2">The sequence shown here is derived from an EMBL/GenBank/DDBJ whole genome shotgun (WGS) entry which is preliminary data.</text>
</comment>
<accession>A0A1F5DKI8</accession>
<sequence>MNKSIKDFLKTLLDKMGINPQNQEEIIKTFTGTLTVTMLGVLTKSIPEEKQKELGEKLASANNWIEILSKEAVELGEKEEIVKNLNEQLKVKIDELIDNLVTECPKEKRTEVLAYVESFSK</sequence>
<evidence type="ECO:0000313" key="2">
    <source>
        <dbReference type="EMBL" id="OGD55516.1"/>
    </source>
</evidence>
<dbReference type="AlphaFoldDB" id="A0A1F5DKI8"/>